<accession>A0A4T0RET3</accession>
<feature type="compositionally biased region" description="Basic and acidic residues" evidence="2">
    <location>
        <begin position="170"/>
        <end position="194"/>
    </location>
</feature>
<protein>
    <submittedName>
        <fullName evidence="4">Ribonuclease III</fullName>
    </submittedName>
</protein>
<evidence type="ECO:0000256" key="2">
    <source>
        <dbReference type="SAM" id="MobiDB-lite"/>
    </source>
</evidence>
<dbReference type="AlphaFoldDB" id="A0A4T0RET3"/>
<dbReference type="GO" id="GO:0005654">
    <property type="term" value="C:nucleoplasm"/>
    <property type="evidence" value="ECO:0007669"/>
    <property type="project" value="TreeGrafter"/>
</dbReference>
<keyword evidence="1" id="KW-0694">RNA-binding</keyword>
<evidence type="ECO:0000256" key="1">
    <source>
        <dbReference type="ARBA" id="ARBA00022884"/>
    </source>
</evidence>
<dbReference type="GO" id="GO:0006364">
    <property type="term" value="P:rRNA processing"/>
    <property type="evidence" value="ECO:0007669"/>
    <property type="project" value="TreeGrafter"/>
</dbReference>
<dbReference type="Gene3D" id="1.10.1520.10">
    <property type="entry name" value="Ribonuclease III domain"/>
    <property type="match status" value="2"/>
</dbReference>
<evidence type="ECO:0000313" key="5">
    <source>
        <dbReference type="Proteomes" id="UP000305647"/>
    </source>
</evidence>
<sequence>MTAPELPPLSPIIVIQCLQSNKGLMSLGKSLLQSFVFDSVISNYPQADLTLVANKVTSVSELAIVSENLKIPELKPLTSTEDKCNVLLAFVGAIYKEKGFNQLKEWLSSVIALRITSAIDFKDLQQIPSNNGSSTSQLKEKSEGRLSSTDERYDVKQEEQDNSIEVTPESSHRAHDIDMNSKKTQAHKSEALDKPDMYKKYVKIENIEENLAKEREEDFKRRHEEMLKKKAKDSERDGKRKREVDANLPLKNLNWQSSYSEPAKREFIQSLQSSAQYVEGRSMSKYGLDYGQRLPIPEELNIEGCPELPEIFPPCLPSLSDESLFEVLTHRSLNPPLNAMQDPDEYASFDNERLEFLGDAVLEVHTTEAIFVTYPQLRPAGMVHLRNKLVNTYILAYFADMYGLPTKLRMSTSYKNQDMHRSPKCKADVMEAYIGAVYRDREAGVSRQWLLDLLAPFVLIHLPAVRKEFEERNSTEVQGHWATAINKVFDKNKMEWAFHEADRNLEGVANWNAQLFVDGDKVADVCGSSKKNAKFIIAAMIAEHLKIPDAAGNYVPEGYTKNVKTGELFTANLEKLRNLTSIADTSNKKQKTK</sequence>
<evidence type="ECO:0000313" key="4">
    <source>
        <dbReference type="EMBL" id="TIC33607.1"/>
    </source>
</evidence>
<dbReference type="GO" id="GO:0006369">
    <property type="term" value="P:termination of RNA polymerase II transcription"/>
    <property type="evidence" value="ECO:0007669"/>
    <property type="project" value="TreeGrafter"/>
</dbReference>
<organism evidence="4 5">
    <name type="scientific">Wallemia mellicola</name>
    <dbReference type="NCBI Taxonomy" id="1708541"/>
    <lineage>
        <taxon>Eukaryota</taxon>
        <taxon>Fungi</taxon>
        <taxon>Dikarya</taxon>
        <taxon>Basidiomycota</taxon>
        <taxon>Wallemiomycotina</taxon>
        <taxon>Wallemiomycetes</taxon>
        <taxon>Wallemiales</taxon>
        <taxon>Wallemiaceae</taxon>
        <taxon>Wallemia</taxon>
    </lineage>
</organism>
<feature type="region of interest" description="Disordered" evidence="2">
    <location>
        <begin position="129"/>
        <end position="194"/>
    </location>
</feature>
<reference evidence="4 5" key="1">
    <citation type="submission" date="2019-03" db="EMBL/GenBank/DDBJ databases">
        <title>Sequencing 25 genomes of Wallemia mellicola.</title>
        <authorList>
            <person name="Gostincar C."/>
        </authorList>
    </citation>
    <scope>NUCLEOTIDE SEQUENCE [LARGE SCALE GENOMIC DNA]</scope>
    <source>
        <strain evidence="4 5">EXF-8738</strain>
    </source>
</reference>
<dbReference type="PANTHER" id="PTHR11207:SF0">
    <property type="entry name" value="RIBONUCLEASE 3"/>
    <property type="match status" value="1"/>
</dbReference>
<dbReference type="CDD" id="cd00593">
    <property type="entry name" value="RIBOc"/>
    <property type="match status" value="1"/>
</dbReference>
<evidence type="ECO:0000259" key="3">
    <source>
        <dbReference type="PROSITE" id="PS50142"/>
    </source>
</evidence>
<dbReference type="EMBL" id="SPRO01000004">
    <property type="protein sequence ID" value="TIC33607.1"/>
    <property type="molecule type" value="Genomic_DNA"/>
</dbReference>
<dbReference type="PROSITE" id="PS50142">
    <property type="entry name" value="RNASE_3_2"/>
    <property type="match status" value="1"/>
</dbReference>
<dbReference type="SMART" id="SM00535">
    <property type="entry name" value="RIBOc"/>
    <property type="match status" value="2"/>
</dbReference>
<dbReference type="Pfam" id="PF00636">
    <property type="entry name" value="Ribonuclease_3"/>
    <property type="match status" value="1"/>
</dbReference>
<dbReference type="PROSITE" id="PS00517">
    <property type="entry name" value="RNASE_3_1"/>
    <property type="match status" value="1"/>
</dbReference>
<proteinExistence type="predicted"/>
<name>A0A4T0RET3_9BASI</name>
<dbReference type="GO" id="GO:0034475">
    <property type="term" value="P:U4 snRNA 3'-end processing"/>
    <property type="evidence" value="ECO:0007669"/>
    <property type="project" value="TreeGrafter"/>
</dbReference>
<dbReference type="InterPro" id="IPR000999">
    <property type="entry name" value="RNase_III_dom"/>
</dbReference>
<dbReference type="Proteomes" id="UP000305647">
    <property type="component" value="Unassembled WGS sequence"/>
</dbReference>
<feature type="compositionally biased region" description="Basic and acidic residues" evidence="2">
    <location>
        <begin position="138"/>
        <end position="159"/>
    </location>
</feature>
<comment type="caution">
    <text evidence="4">The sequence shown here is derived from an EMBL/GenBank/DDBJ whole genome shotgun (WGS) entry which is preliminary data.</text>
</comment>
<gene>
    <name evidence="4" type="ORF">E3Q10_00686</name>
</gene>
<dbReference type="SUPFAM" id="SSF69065">
    <property type="entry name" value="RNase III domain-like"/>
    <property type="match status" value="2"/>
</dbReference>
<dbReference type="GO" id="GO:0003723">
    <property type="term" value="F:RNA binding"/>
    <property type="evidence" value="ECO:0007669"/>
    <property type="project" value="UniProtKB-KW"/>
</dbReference>
<dbReference type="InterPro" id="IPR036389">
    <property type="entry name" value="RNase_III_sf"/>
</dbReference>
<dbReference type="GO" id="GO:0004525">
    <property type="term" value="F:ribonuclease III activity"/>
    <property type="evidence" value="ECO:0007669"/>
    <property type="project" value="InterPro"/>
</dbReference>
<dbReference type="PANTHER" id="PTHR11207">
    <property type="entry name" value="RIBONUCLEASE III"/>
    <property type="match status" value="1"/>
</dbReference>
<feature type="domain" description="RNase III" evidence="3">
    <location>
        <begin position="324"/>
        <end position="442"/>
    </location>
</feature>